<dbReference type="AlphaFoldDB" id="A0A1H7L539"/>
<dbReference type="Pfam" id="PF13432">
    <property type="entry name" value="TPR_16"/>
    <property type="match status" value="2"/>
</dbReference>
<organism evidence="10 11">
    <name type="scientific">Atopomonas hussainii</name>
    <dbReference type="NCBI Taxonomy" id="1429083"/>
    <lineage>
        <taxon>Bacteria</taxon>
        <taxon>Pseudomonadati</taxon>
        <taxon>Pseudomonadota</taxon>
        <taxon>Gammaproteobacteria</taxon>
        <taxon>Pseudomonadales</taxon>
        <taxon>Pseudomonadaceae</taxon>
        <taxon>Atopomonas</taxon>
    </lineage>
</organism>
<evidence type="ECO:0000256" key="5">
    <source>
        <dbReference type="ARBA" id="ARBA00022679"/>
    </source>
</evidence>
<dbReference type="Proteomes" id="UP000185766">
    <property type="component" value="Unassembled WGS sequence"/>
</dbReference>
<dbReference type="RefSeq" id="WP_074867001.1">
    <property type="nucleotide sequence ID" value="NZ_FOAS01000006.1"/>
</dbReference>
<dbReference type="PANTHER" id="PTHR44835:SF1">
    <property type="entry name" value="PROTEIN O-GLCNAC TRANSFERASE"/>
    <property type="match status" value="1"/>
</dbReference>
<dbReference type="Gene3D" id="1.25.40.10">
    <property type="entry name" value="Tetratricopeptide repeat domain"/>
    <property type="match status" value="2"/>
</dbReference>
<proteinExistence type="inferred from homology"/>
<evidence type="ECO:0000313" key="10">
    <source>
        <dbReference type="EMBL" id="SEK94183.1"/>
    </source>
</evidence>
<feature type="domain" description="O-GlcNAc transferase C-terminal" evidence="9">
    <location>
        <begin position="730"/>
        <end position="893"/>
    </location>
</feature>
<keyword evidence="11" id="KW-1185">Reference proteome</keyword>
<feature type="repeat" description="TPR" evidence="8">
    <location>
        <begin position="369"/>
        <end position="402"/>
    </location>
</feature>
<dbReference type="InterPro" id="IPR011990">
    <property type="entry name" value="TPR-like_helical_dom_sf"/>
</dbReference>
<feature type="repeat" description="TPR" evidence="8">
    <location>
        <begin position="335"/>
        <end position="368"/>
    </location>
</feature>
<dbReference type="STRING" id="1429083.GCA_001885685_01113"/>
<dbReference type="Pfam" id="PF13844">
    <property type="entry name" value="Glyco_transf_41"/>
    <property type="match status" value="2"/>
</dbReference>
<evidence type="ECO:0000256" key="6">
    <source>
        <dbReference type="ARBA" id="ARBA00022737"/>
    </source>
</evidence>
<comment type="similarity">
    <text evidence="2">Belongs to the glycosyltransferase 41 family. O-GlcNAc transferase subfamily.</text>
</comment>
<evidence type="ECO:0000256" key="8">
    <source>
        <dbReference type="PROSITE-ProRule" id="PRU00339"/>
    </source>
</evidence>
<dbReference type="InterPro" id="IPR051939">
    <property type="entry name" value="Glycosyltr_41/O-GlcNAc_trsf"/>
</dbReference>
<feature type="repeat" description="TPR" evidence="8">
    <location>
        <begin position="436"/>
        <end position="469"/>
    </location>
</feature>
<feature type="domain" description="O-GlcNAc transferase C-terminal" evidence="9">
    <location>
        <begin position="544"/>
        <end position="698"/>
    </location>
</feature>
<comment type="pathway">
    <text evidence="1">Protein modification; protein glycosylation.</text>
</comment>
<keyword evidence="5" id="KW-0808">Transferase</keyword>
<dbReference type="SMART" id="SM00028">
    <property type="entry name" value="TPR"/>
    <property type="match status" value="7"/>
</dbReference>
<name>A0A1H7L539_9GAMM</name>
<dbReference type="GO" id="GO:0097363">
    <property type="term" value="F:protein O-acetylglucosaminyltransferase activity"/>
    <property type="evidence" value="ECO:0007669"/>
    <property type="project" value="UniProtKB-EC"/>
</dbReference>
<protein>
    <recommendedName>
        <fullName evidence="3">protein O-GlcNAc transferase</fullName>
        <ecNumber evidence="3">2.4.1.255</ecNumber>
    </recommendedName>
</protein>
<reference evidence="10 11" key="1">
    <citation type="submission" date="2016-10" db="EMBL/GenBank/DDBJ databases">
        <authorList>
            <person name="de Groot N.N."/>
        </authorList>
    </citation>
    <scope>NUCLEOTIDE SEQUENCE [LARGE SCALE GENOMIC DNA]</scope>
    <source>
        <strain evidence="10 11">JCM 19513</strain>
    </source>
</reference>
<evidence type="ECO:0000256" key="2">
    <source>
        <dbReference type="ARBA" id="ARBA00005386"/>
    </source>
</evidence>
<sequence>MIREWMCGFLTSQAEQAFKEGDYTRVRACCQWVLHEQPEQLQLQAMLGEAALAVRDSFTARSCWQACVDANQQDAQAWFNLAKAQIQLADWPAAEQALRQAQALAPQVAEIQQSLAAVERMQTAVAAGAEAQTPAQNLTQAVNDAVANKAWQQVRELLANPRDRDAQGQRAYFLATFYLGLRDEAQQLWLPLAAQERDPECLAAAVVLSLEEQQLNHAERLLQRAQQADASHVAVRLAEAVWYAQHDTERAEKCYQQLLLDCPQEPEVALAVGGFYAQAERLAEAEQVFRQALQRDPRQAAAWYNLGTLLLTYRHDLAEATQCFEQAVERDISNTDYLNNLGVCYRSQGLLDKAEQCFLRILQLKQDTASAWRNLGLVYGLATRHVDAEGCLQRAIALQPEHAGGWLELASQHIQASAPALAKRYAEAALALEANSYTYNVLGLACVHLDQCEEAERHFNQALSLAEAEQQSGPLINLAGLYSSTLRIEQALEILESHLGEPGGFYSNYLFTLNYSPDLDHRQVLAGYRRAVEPVYPPARYQAYANPRSPSRRLKIGYVSPDFRRHACRYFIDPLLRHHDHQRFEIYAYSDVRFPDDITEVFKGMVDHWCHAPGLSHEQLAERIRADGIDILVDLAGHTAGNRLHTFALKPAPVQLSWMGYGYTTGLTQIDYLMCDRQFLPEGYEDAIAEQPWFVDSPLFCYQGNDWPLAEQSPFKRNGYVTFGCLSRTIRLNKHDLGLWAKLLQRVPESRLALNTKTLADPEVAERFAAFFTERGVARERLLFGYSSPAYVAMQDIDIILDCFPHNSGTTLFESLWQGLPFVTLRHRPTMGRMGATILHGLGRDEWIADTPEEYLAIAERLAGDTTALGDLHGSLRQEMQASLLCNGAAFTAKFESAYQQMWQRFCEVNAEEGSA</sequence>
<dbReference type="InterPro" id="IPR019734">
    <property type="entry name" value="TPR_rpt"/>
</dbReference>
<evidence type="ECO:0000256" key="3">
    <source>
        <dbReference type="ARBA" id="ARBA00011970"/>
    </source>
</evidence>
<dbReference type="Gene3D" id="3.40.50.2000">
    <property type="entry name" value="Glycogen Phosphorylase B"/>
    <property type="match status" value="1"/>
</dbReference>
<dbReference type="EMBL" id="FOAS01000006">
    <property type="protein sequence ID" value="SEK94183.1"/>
    <property type="molecule type" value="Genomic_DNA"/>
</dbReference>
<feature type="repeat" description="TPR" evidence="8">
    <location>
        <begin position="266"/>
        <end position="299"/>
    </location>
</feature>
<gene>
    <name evidence="10" type="ORF">SAMN05216214_106184</name>
</gene>
<dbReference type="SUPFAM" id="SSF48452">
    <property type="entry name" value="TPR-like"/>
    <property type="match status" value="2"/>
</dbReference>
<dbReference type="InterPro" id="IPR029489">
    <property type="entry name" value="OGT/SEC/SPY_C"/>
</dbReference>
<evidence type="ECO:0000256" key="7">
    <source>
        <dbReference type="ARBA" id="ARBA00022803"/>
    </source>
</evidence>
<evidence type="ECO:0000256" key="4">
    <source>
        <dbReference type="ARBA" id="ARBA00022676"/>
    </source>
</evidence>
<accession>A0A1H7L539</accession>
<feature type="repeat" description="TPR" evidence="8">
    <location>
        <begin position="75"/>
        <end position="108"/>
    </location>
</feature>
<dbReference type="EC" id="2.4.1.255" evidence="3"/>
<evidence type="ECO:0000259" key="9">
    <source>
        <dbReference type="Pfam" id="PF13844"/>
    </source>
</evidence>
<dbReference type="PANTHER" id="PTHR44835">
    <property type="entry name" value="UDP-N-ACETYLGLUCOSAMINE--PEPTIDE N-ACETYLGLUCOSAMINYLTRANSFERASE SPINDLY-RELATED"/>
    <property type="match status" value="1"/>
</dbReference>
<evidence type="ECO:0000313" key="11">
    <source>
        <dbReference type="Proteomes" id="UP000185766"/>
    </source>
</evidence>
<keyword evidence="6" id="KW-0677">Repeat</keyword>
<dbReference type="Gene3D" id="3.40.50.11380">
    <property type="match status" value="1"/>
</dbReference>
<dbReference type="Pfam" id="PF13424">
    <property type="entry name" value="TPR_12"/>
    <property type="match status" value="1"/>
</dbReference>
<evidence type="ECO:0000256" key="1">
    <source>
        <dbReference type="ARBA" id="ARBA00004922"/>
    </source>
</evidence>
<keyword evidence="7 8" id="KW-0802">TPR repeat</keyword>
<keyword evidence="4" id="KW-0328">Glycosyltransferase</keyword>
<dbReference type="PROSITE" id="PS50005">
    <property type="entry name" value="TPR"/>
    <property type="match status" value="5"/>
</dbReference>